<dbReference type="GO" id="GO:0003677">
    <property type="term" value="F:DNA binding"/>
    <property type="evidence" value="ECO:0007669"/>
    <property type="project" value="UniProtKB-KW"/>
</dbReference>
<gene>
    <name evidence="6" type="ORF">QE367_001690</name>
</gene>
<evidence type="ECO:0000313" key="7">
    <source>
        <dbReference type="Proteomes" id="UP001260188"/>
    </source>
</evidence>
<dbReference type="InterPro" id="IPR009061">
    <property type="entry name" value="DNA-bd_dom_put_sf"/>
</dbReference>
<sequence>MSDISTDGVTVGRAASDLRVTVRTLHHWDEIGLASPSLRTDAGYRLYTADDIARLQRIAVYREVGLGLDQIRSILDEPDRDTSAALRAQRDEVSRSLARLEDLRAGLDRMIEAHERGVLLTAEEQLSIFGPDWNPDWPALARRRYGDSPQWQQYAERAATRSPDQWRAVTAAMTALEGDLAAAAGAGIEPGAAEADALVERHRAAISEYFPVSRSMQVCLGRMYEADAAFAAHYDRLRPGLASWLRRSIDESARARGIDPDTAVWE</sequence>
<keyword evidence="7" id="KW-1185">Reference proteome</keyword>
<dbReference type="Proteomes" id="UP001260188">
    <property type="component" value="Unassembled WGS sequence"/>
</dbReference>
<dbReference type="InterPro" id="IPR047057">
    <property type="entry name" value="MerR_fam"/>
</dbReference>
<evidence type="ECO:0000259" key="5">
    <source>
        <dbReference type="PROSITE" id="PS50937"/>
    </source>
</evidence>
<dbReference type="SUPFAM" id="SSF89082">
    <property type="entry name" value="Antibiotic binding domain of TipA-like multidrug resistance regulators"/>
    <property type="match status" value="1"/>
</dbReference>
<dbReference type="Pfam" id="PF07739">
    <property type="entry name" value="TipAS"/>
    <property type="match status" value="1"/>
</dbReference>
<reference evidence="6 7" key="1">
    <citation type="submission" date="2023-08" db="EMBL/GenBank/DDBJ databases">
        <title>Functional and genomic diversity of the sorghum phyllosphere microbiome.</title>
        <authorList>
            <person name="Shade A."/>
        </authorList>
    </citation>
    <scope>NUCLEOTIDE SEQUENCE [LARGE SCALE GENOMIC DNA]</scope>
    <source>
        <strain evidence="6 7">SORGH_AS_0919</strain>
    </source>
</reference>
<dbReference type="InterPro" id="IPR000551">
    <property type="entry name" value="MerR-type_HTH_dom"/>
</dbReference>
<dbReference type="PANTHER" id="PTHR30204">
    <property type="entry name" value="REDOX-CYCLING DRUG-SENSING TRANSCRIPTIONAL ACTIVATOR SOXR"/>
    <property type="match status" value="1"/>
</dbReference>
<dbReference type="CDD" id="cd01106">
    <property type="entry name" value="HTH_TipAL-Mta"/>
    <property type="match status" value="1"/>
</dbReference>
<name>A0ABU1I0R3_9MICO</name>
<keyword evidence="3" id="KW-0010">Activator</keyword>
<dbReference type="InterPro" id="IPR036244">
    <property type="entry name" value="TipA-like_antibiotic-bd"/>
</dbReference>
<dbReference type="PANTHER" id="PTHR30204:SF90">
    <property type="entry name" value="HTH-TYPE TRANSCRIPTIONAL ACTIVATOR MTA"/>
    <property type="match status" value="1"/>
</dbReference>
<organism evidence="6 7">
    <name type="scientific">Microbacterium paludicola</name>
    <dbReference type="NCBI Taxonomy" id="300019"/>
    <lineage>
        <taxon>Bacteria</taxon>
        <taxon>Bacillati</taxon>
        <taxon>Actinomycetota</taxon>
        <taxon>Actinomycetes</taxon>
        <taxon>Micrococcales</taxon>
        <taxon>Microbacteriaceae</taxon>
        <taxon>Microbacterium</taxon>
    </lineage>
</organism>
<evidence type="ECO:0000256" key="1">
    <source>
        <dbReference type="ARBA" id="ARBA00023015"/>
    </source>
</evidence>
<evidence type="ECO:0000256" key="4">
    <source>
        <dbReference type="ARBA" id="ARBA00023163"/>
    </source>
</evidence>
<comment type="caution">
    <text evidence="6">The sequence shown here is derived from an EMBL/GenBank/DDBJ whole genome shotgun (WGS) entry which is preliminary data.</text>
</comment>
<evidence type="ECO:0000256" key="2">
    <source>
        <dbReference type="ARBA" id="ARBA00023125"/>
    </source>
</evidence>
<dbReference type="RefSeq" id="WP_309666038.1">
    <property type="nucleotide sequence ID" value="NZ_JAVIZA010000001.1"/>
</dbReference>
<keyword evidence="1" id="KW-0805">Transcription regulation</keyword>
<proteinExistence type="predicted"/>
<dbReference type="EMBL" id="JAVIZA010000001">
    <property type="protein sequence ID" value="MDR6167486.1"/>
    <property type="molecule type" value="Genomic_DNA"/>
</dbReference>
<protein>
    <submittedName>
        <fullName evidence="6">DNA-binding transcriptional MerR regulator</fullName>
    </submittedName>
</protein>
<evidence type="ECO:0000313" key="6">
    <source>
        <dbReference type="EMBL" id="MDR6167486.1"/>
    </source>
</evidence>
<dbReference type="Pfam" id="PF13411">
    <property type="entry name" value="MerR_1"/>
    <property type="match status" value="1"/>
</dbReference>
<keyword evidence="2 6" id="KW-0238">DNA-binding</keyword>
<dbReference type="SMART" id="SM00422">
    <property type="entry name" value="HTH_MERR"/>
    <property type="match status" value="1"/>
</dbReference>
<dbReference type="InterPro" id="IPR012925">
    <property type="entry name" value="TipAS_dom"/>
</dbReference>
<accession>A0ABU1I0R3</accession>
<keyword evidence="4" id="KW-0804">Transcription</keyword>
<dbReference type="Gene3D" id="1.10.1660.10">
    <property type="match status" value="1"/>
</dbReference>
<feature type="domain" description="HTH merR-type" evidence="5">
    <location>
        <begin position="10"/>
        <end position="77"/>
    </location>
</feature>
<dbReference type="Gene3D" id="1.10.490.50">
    <property type="entry name" value="Antibiotic binding domain of TipA-like multidrug resistance regulators"/>
    <property type="match status" value="1"/>
</dbReference>
<evidence type="ECO:0000256" key="3">
    <source>
        <dbReference type="ARBA" id="ARBA00023159"/>
    </source>
</evidence>
<dbReference type="SUPFAM" id="SSF46955">
    <property type="entry name" value="Putative DNA-binding domain"/>
    <property type="match status" value="1"/>
</dbReference>
<dbReference type="PROSITE" id="PS50937">
    <property type="entry name" value="HTH_MERR_2"/>
    <property type="match status" value="1"/>
</dbReference>